<protein>
    <submittedName>
        <fullName evidence="1">Uncharacterized protein</fullName>
    </submittedName>
</protein>
<sequence length="67" mass="7261">MCFHKVFRQASTDFTDSGPGSDYMVTCAKDGDVVVLAFDKADILIGYRKELTVKFDPKTAGVKVGGL</sequence>
<evidence type="ECO:0000313" key="2">
    <source>
        <dbReference type="Proteomes" id="UP000632339"/>
    </source>
</evidence>
<comment type="caution">
    <text evidence="1">The sequence shown here is derived from an EMBL/GenBank/DDBJ whole genome shotgun (WGS) entry which is preliminary data.</text>
</comment>
<reference evidence="2" key="1">
    <citation type="journal article" date="2019" name="Int. J. Syst. Evol. Microbiol.">
        <title>The Global Catalogue of Microorganisms (GCM) 10K type strain sequencing project: providing services to taxonomists for standard genome sequencing and annotation.</title>
        <authorList>
            <consortium name="The Broad Institute Genomics Platform"/>
            <consortium name="The Broad Institute Genome Sequencing Center for Infectious Disease"/>
            <person name="Wu L."/>
            <person name="Ma J."/>
        </authorList>
    </citation>
    <scope>NUCLEOTIDE SEQUENCE [LARGE SCALE GENOMIC DNA]</scope>
    <source>
        <strain evidence="2">CGMCC 1.6375</strain>
    </source>
</reference>
<proteinExistence type="predicted"/>
<gene>
    <name evidence="1" type="ORF">GCM10010967_47190</name>
</gene>
<organism evidence="1 2">
    <name type="scientific">Dyadobacter beijingensis</name>
    <dbReference type="NCBI Taxonomy" id="365489"/>
    <lineage>
        <taxon>Bacteria</taxon>
        <taxon>Pseudomonadati</taxon>
        <taxon>Bacteroidota</taxon>
        <taxon>Cytophagia</taxon>
        <taxon>Cytophagales</taxon>
        <taxon>Spirosomataceae</taxon>
        <taxon>Dyadobacter</taxon>
    </lineage>
</organism>
<keyword evidence="2" id="KW-1185">Reference proteome</keyword>
<dbReference type="EMBL" id="BMLI01000002">
    <property type="protein sequence ID" value="GGN06485.1"/>
    <property type="molecule type" value="Genomic_DNA"/>
</dbReference>
<accession>A0ABQ2IEE5</accession>
<name>A0ABQ2IEE5_9BACT</name>
<evidence type="ECO:0000313" key="1">
    <source>
        <dbReference type="EMBL" id="GGN06485.1"/>
    </source>
</evidence>
<dbReference type="Proteomes" id="UP000632339">
    <property type="component" value="Unassembled WGS sequence"/>
</dbReference>